<gene>
    <name evidence="2" type="ORF">WJ33_06385</name>
</gene>
<reference evidence="2 3" key="1">
    <citation type="submission" date="2015-11" db="EMBL/GenBank/DDBJ databases">
        <title>Expanding the genomic diversity of Burkholderia species for the development of highly accurate diagnostics.</title>
        <authorList>
            <person name="Sahl J."/>
            <person name="Keim P."/>
            <person name="Wagner D."/>
        </authorList>
    </citation>
    <scope>NUCLEOTIDE SEQUENCE [LARGE SCALE GENOMIC DNA]</scope>
    <source>
        <strain evidence="2 3">MSMB2036</strain>
    </source>
</reference>
<protein>
    <submittedName>
        <fullName evidence="2">Uncharacterized protein</fullName>
    </submittedName>
</protein>
<comment type="caution">
    <text evidence="2">The sequence shown here is derived from an EMBL/GenBank/DDBJ whole genome shotgun (WGS) entry which is preliminary data.</text>
</comment>
<feature type="region of interest" description="Disordered" evidence="1">
    <location>
        <begin position="42"/>
        <end position="85"/>
    </location>
</feature>
<evidence type="ECO:0000313" key="2">
    <source>
        <dbReference type="EMBL" id="KVG54044.1"/>
    </source>
</evidence>
<name>A0A103QR45_9BURK</name>
<proteinExistence type="predicted"/>
<accession>A0A103QR45</accession>
<organism evidence="2 3">
    <name type="scientific">Burkholderia ubonensis</name>
    <dbReference type="NCBI Taxonomy" id="101571"/>
    <lineage>
        <taxon>Bacteria</taxon>
        <taxon>Pseudomonadati</taxon>
        <taxon>Pseudomonadota</taxon>
        <taxon>Betaproteobacteria</taxon>
        <taxon>Burkholderiales</taxon>
        <taxon>Burkholderiaceae</taxon>
        <taxon>Burkholderia</taxon>
        <taxon>Burkholderia cepacia complex</taxon>
    </lineage>
</organism>
<sequence length="100" mass="11059">MFHDGEFDAQRRFGVVATRLSIGMRHFIETLTVHVRRRRVRNRRAAPARLHQPGARRAASRSARIARPGAPSLNDGLEPDRTRPAAIRHGTCVSCAVPGG</sequence>
<dbReference type="AlphaFoldDB" id="A0A103QR45"/>
<feature type="compositionally biased region" description="Low complexity" evidence="1">
    <location>
        <begin position="47"/>
        <end position="72"/>
    </location>
</feature>
<dbReference type="EMBL" id="LOXM01000268">
    <property type="protein sequence ID" value="KVG54044.1"/>
    <property type="molecule type" value="Genomic_DNA"/>
</dbReference>
<evidence type="ECO:0000313" key="3">
    <source>
        <dbReference type="Proteomes" id="UP000064029"/>
    </source>
</evidence>
<evidence type="ECO:0000256" key="1">
    <source>
        <dbReference type="SAM" id="MobiDB-lite"/>
    </source>
</evidence>
<dbReference type="Proteomes" id="UP000064029">
    <property type="component" value="Unassembled WGS sequence"/>
</dbReference>